<dbReference type="InterPro" id="IPR039426">
    <property type="entry name" value="TonB-dep_rcpt-like"/>
</dbReference>
<dbReference type="GO" id="GO:0015344">
    <property type="term" value="F:siderophore uptake transmembrane transporter activity"/>
    <property type="evidence" value="ECO:0007669"/>
    <property type="project" value="TreeGrafter"/>
</dbReference>
<dbReference type="Pfam" id="PF07715">
    <property type="entry name" value="Plug"/>
    <property type="match status" value="1"/>
</dbReference>
<dbReference type="Pfam" id="PF00593">
    <property type="entry name" value="TonB_dep_Rec_b-barrel"/>
    <property type="match status" value="1"/>
</dbReference>
<dbReference type="InterPro" id="IPR010917">
    <property type="entry name" value="TonB_rcpt_CS"/>
</dbReference>
<dbReference type="AlphaFoldDB" id="B4SH06"/>
<dbReference type="Proteomes" id="UP000002724">
    <property type="component" value="Chromosome"/>
</dbReference>
<evidence type="ECO:0000256" key="11">
    <source>
        <dbReference type="SAM" id="SignalP"/>
    </source>
</evidence>
<evidence type="ECO:0000256" key="10">
    <source>
        <dbReference type="RuleBase" id="RU003357"/>
    </source>
</evidence>
<proteinExistence type="inferred from homology"/>
<dbReference type="InterPro" id="IPR037066">
    <property type="entry name" value="Plug_dom_sf"/>
</dbReference>
<dbReference type="GO" id="GO:0009279">
    <property type="term" value="C:cell outer membrane"/>
    <property type="evidence" value="ECO:0007669"/>
    <property type="project" value="UniProtKB-SubCell"/>
</dbReference>
<dbReference type="InterPro" id="IPR036942">
    <property type="entry name" value="Beta-barrel_TonB_sf"/>
</dbReference>
<dbReference type="GO" id="GO:0044718">
    <property type="term" value="P:siderophore transmembrane transport"/>
    <property type="evidence" value="ECO:0007669"/>
    <property type="project" value="TreeGrafter"/>
</dbReference>
<feature type="chain" id="PRO_5002825947" evidence="11">
    <location>
        <begin position="29"/>
        <end position="729"/>
    </location>
</feature>
<reference evidence="14" key="1">
    <citation type="submission" date="2008-06" db="EMBL/GenBank/DDBJ databases">
        <title>Complete sequence of Pelodictyon phaeoclathratiforme BU-1.</title>
        <authorList>
            <consortium name="US DOE Joint Genome Institute"/>
            <person name="Lucas S."/>
            <person name="Copeland A."/>
            <person name="Lapidus A."/>
            <person name="Glavina del Rio T."/>
            <person name="Dalin E."/>
            <person name="Tice H."/>
            <person name="Bruce D."/>
            <person name="Goodwin L."/>
            <person name="Pitluck S."/>
            <person name="Schmutz J."/>
            <person name="Larimer F."/>
            <person name="Land M."/>
            <person name="Hauser L."/>
            <person name="Kyrpides N."/>
            <person name="Mikhailova N."/>
            <person name="Liu Z."/>
            <person name="Li T."/>
            <person name="Zhao F."/>
            <person name="Overmann J."/>
            <person name="Bryant D.A."/>
            <person name="Richardson P."/>
        </authorList>
    </citation>
    <scope>NUCLEOTIDE SEQUENCE [LARGE SCALE GENOMIC DNA]</scope>
    <source>
        <strain evidence="14">BU-1</strain>
    </source>
</reference>
<protein>
    <submittedName>
        <fullName evidence="14">TonB-dependent receptor</fullName>
    </submittedName>
</protein>
<sequence precursor="true">MTKSSKKFIAPQLLFMLLMAAVPLPAFSMEASGPETVVTAPAEKKVQSLSSKRLKSSDTAELLSGEPGVAFATGGGVSSLPVVRGQADDRVLIYVDCMCLTSACANHMNPPLSYIAAANVSGIGVSAGVTPVSYGGDNIGGIIHVDSDQPLFANPGEQVTAGGSVSSYYRSNNRAIGGAFSGTVANSNLSFGVTGAIDHASNYKDGHGNTVTSTYYESRNLGATLALRGDSSLLTLKAGHQFIPDQGFVNQWMDMLENNASFINLHYKSDFAWGKLDATAYWQNTWHRMNSGEDKLPINLRIPVTMPDMPMATRGIDTGYSLKTDIPFAEKNILRLGNEFHRFSLNDWWPPISTTLGTMGPDTFLNINDGSRDRYAFFAEWESKWNSKVTTIFGVRNEQVRMDAGDVQGYNAQNMAGMIVTNYKRDSEAFNAEDHARSDSNWDVTALARYEITPTGTVEVGYARKTRSPNLYERYAWSTMWMASGMVNWFGDGNGYVGNLDLSPEVAHTLSISADWHDSERKSWELRVTPYYTYVNDYIGVQVYNTQTWTWPGGSETRKILKFVNQDARIYGLDISGKLALWENSALGSGQLRGSLGYVHGTDPNTGSSLYHMMPLNGHLTLEQNVKGWSNAVELQLVGRKSETDPLRFEPETAGFALVNLRTSYKWNNLQIDLGVTNLFDKFYYLPLGGINYDNFLDSKLPPTTKRAADFEPLAGQGRSFNVGLTQTF</sequence>
<evidence type="ECO:0000313" key="15">
    <source>
        <dbReference type="Proteomes" id="UP000002724"/>
    </source>
</evidence>
<evidence type="ECO:0000259" key="12">
    <source>
        <dbReference type="Pfam" id="PF00593"/>
    </source>
</evidence>
<feature type="signal peptide" evidence="11">
    <location>
        <begin position="1"/>
        <end position="28"/>
    </location>
</feature>
<keyword evidence="15" id="KW-1185">Reference proteome</keyword>
<dbReference type="RefSeq" id="WP_012509462.1">
    <property type="nucleotide sequence ID" value="NC_011060.1"/>
</dbReference>
<accession>B4SH06</accession>
<evidence type="ECO:0000256" key="8">
    <source>
        <dbReference type="ARBA" id="ARBA00023237"/>
    </source>
</evidence>
<keyword evidence="3 9" id="KW-1134">Transmembrane beta strand</keyword>
<evidence type="ECO:0000256" key="4">
    <source>
        <dbReference type="ARBA" id="ARBA00022692"/>
    </source>
</evidence>
<evidence type="ECO:0000259" key="13">
    <source>
        <dbReference type="Pfam" id="PF07715"/>
    </source>
</evidence>
<evidence type="ECO:0000256" key="1">
    <source>
        <dbReference type="ARBA" id="ARBA00004571"/>
    </source>
</evidence>
<gene>
    <name evidence="14" type="ordered locus">Ppha_2848</name>
</gene>
<dbReference type="Gene3D" id="2.40.170.20">
    <property type="entry name" value="TonB-dependent receptor, beta-barrel domain"/>
    <property type="match status" value="1"/>
</dbReference>
<keyword evidence="8 9" id="KW-0998">Cell outer membrane</keyword>
<feature type="domain" description="TonB-dependent receptor plug" evidence="13">
    <location>
        <begin position="49"/>
        <end position="142"/>
    </location>
</feature>
<dbReference type="InterPro" id="IPR000531">
    <property type="entry name" value="Beta-barrel_TonB"/>
</dbReference>
<keyword evidence="4 9" id="KW-0812">Transmembrane</keyword>
<dbReference type="PROSITE" id="PS52016">
    <property type="entry name" value="TONB_DEPENDENT_REC_3"/>
    <property type="match status" value="1"/>
</dbReference>
<keyword evidence="5 11" id="KW-0732">Signal</keyword>
<organism evidence="14 15">
    <name type="scientific">Pelodictyon phaeoclathratiforme (strain DSM 5477 / BU-1)</name>
    <dbReference type="NCBI Taxonomy" id="324925"/>
    <lineage>
        <taxon>Bacteria</taxon>
        <taxon>Pseudomonadati</taxon>
        <taxon>Chlorobiota</taxon>
        <taxon>Chlorobiia</taxon>
        <taxon>Chlorobiales</taxon>
        <taxon>Chlorobiaceae</taxon>
        <taxon>Chlorobium/Pelodictyon group</taxon>
        <taxon>Pelodictyon</taxon>
    </lineage>
</organism>
<keyword evidence="7 9" id="KW-0472">Membrane</keyword>
<comment type="similarity">
    <text evidence="9 10">Belongs to the TonB-dependent receptor family.</text>
</comment>
<dbReference type="EMBL" id="CP001110">
    <property type="protein sequence ID" value="ACF44994.1"/>
    <property type="molecule type" value="Genomic_DNA"/>
</dbReference>
<dbReference type="HOGENOM" id="CLU_014873_0_0_10"/>
<name>B4SH06_PELPB</name>
<evidence type="ECO:0000256" key="5">
    <source>
        <dbReference type="ARBA" id="ARBA00022729"/>
    </source>
</evidence>
<dbReference type="PROSITE" id="PS01156">
    <property type="entry name" value="TONB_DEPENDENT_REC_2"/>
    <property type="match status" value="1"/>
</dbReference>
<keyword evidence="14" id="KW-0675">Receptor</keyword>
<dbReference type="PANTHER" id="PTHR30069">
    <property type="entry name" value="TONB-DEPENDENT OUTER MEMBRANE RECEPTOR"/>
    <property type="match status" value="1"/>
</dbReference>
<evidence type="ECO:0000313" key="14">
    <source>
        <dbReference type="EMBL" id="ACF44994.1"/>
    </source>
</evidence>
<dbReference type="InterPro" id="IPR012910">
    <property type="entry name" value="Plug_dom"/>
</dbReference>
<comment type="subcellular location">
    <subcellularLocation>
        <location evidence="1 9">Cell outer membrane</location>
        <topology evidence="1 9">Multi-pass membrane protein</topology>
    </subcellularLocation>
</comment>
<keyword evidence="6 10" id="KW-0798">TonB box</keyword>
<evidence type="ECO:0000256" key="9">
    <source>
        <dbReference type="PROSITE-ProRule" id="PRU01360"/>
    </source>
</evidence>
<keyword evidence="2 9" id="KW-0813">Transport</keyword>
<evidence type="ECO:0000256" key="6">
    <source>
        <dbReference type="ARBA" id="ARBA00023077"/>
    </source>
</evidence>
<dbReference type="OrthoDB" id="9759247at2"/>
<dbReference type="PANTHER" id="PTHR30069:SF49">
    <property type="entry name" value="OUTER MEMBRANE PROTEIN C"/>
    <property type="match status" value="1"/>
</dbReference>
<evidence type="ECO:0000256" key="3">
    <source>
        <dbReference type="ARBA" id="ARBA00022452"/>
    </source>
</evidence>
<dbReference type="STRING" id="324925.Ppha_2848"/>
<feature type="domain" description="TonB-dependent receptor-like beta-barrel" evidence="12">
    <location>
        <begin position="208"/>
        <end position="679"/>
    </location>
</feature>
<evidence type="ECO:0000256" key="7">
    <source>
        <dbReference type="ARBA" id="ARBA00023136"/>
    </source>
</evidence>
<evidence type="ECO:0000256" key="2">
    <source>
        <dbReference type="ARBA" id="ARBA00022448"/>
    </source>
</evidence>
<dbReference type="Gene3D" id="2.170.130.10">
    <property type="entry name" value="TonB-dependent receptor, plug domain"/>
    <property type="match status" value="1"/>
</dbReference>
<dbReference type="SUPFAM" id="SSF56935">
    <property type="entry name" value="Porins"/>
    <property type="match status" value="1"/>
</dbReference>
<dbReference type="KEGG" id="pph:Ppha_2848"/>
<dbReference type="eggNOG" id="COG4771">
    <property type="taxonomic scope" value="Bacteria"/>
</dbReference>